<reference evidence="1" key="1">
    <citation type="submission" date="2020-05" db="EMBL/GenBank/DDBJ databases">
        <authorList>
            <person name="Chiriac C."/>
            <person name="Salcher M."/>
            <person name="Ghai R."/>
            <person name="Kavagutti S V."/>
        </authorList>
    </citation>
    <scope>NUCLEOTIDE SEQUENCE</scope>
</reference>
<organism evidence="1">
    <name type="scientific">uncultured Caudovirales phage</name>
    <dbReference type="NCBI Taxonomy" id="2100421"/>
    <lineage>
        <taxon>Viruses</taxon>
        <taxon>Duplodnaviria</taxon>
        <taxon>Heunggongvirae</taxon>
        <taxon>Uroviricota</taxon>
        <taxon>Caudoviricetes</taxon>
        <taxon>Peduoviridae</taxon>
        <taxon>Maltschvirus</taxon>
        <taxon>Maltschvirus maltsch</taxon>
    </lineage>
</organism>
<dbReference type="EMBL" id="LR797111">
    <property type="protein sequence ID" value="CAB4187631.1"/>
    <property type="molecule type" value="Genomic_DNA"/>
</dbReference>
<evidence type="ECO:0000313" key="1">
    <source>
        <dbReference type="EMBL" id="CAB4187631.1"/>
    </source>
</evidence>
<name>A0A6J5R278_9CAUD</name>
<proteinExistence type="predicted"/>
<gene>
    <name evidence="1" type="ORF">UFOVP1155_46</name>
</gene>
<accession>A0A6J5R278</accession>
<sequence>MKKTYSSSRDEEIYLGDFSTPEEAAVDAFTDDPELGVVWVGENQKRTAHAFVSADRILEDAAERAYDESGECSEDWLTELMRNKEKCADLKKLVGDWIEANDSPKFWTVEHVRKFERADMVSEGLLEGA</sequence>
<protein>
    <submittedName>
        <fullName evidence="1">Uncharacterized protein</fullName>
    </submittedName>
</protein>